<dbReference type="NCBIfam" id="TIGR00924">
    <property type="entry name" value="yjdL_sub1_fam"/>
    <property type="match status" value="1"/>
</dbReference>
<feature type="transmembrane region" description="Helical" evidence="9">
    <location>
        <begin position="638"/>
        <end position="658"/>
    </location>
</feature>
<keyword evidence="6 9" id="KW-0472">Membrane</keyword>
<evidence type="ECO:0000256" key="4">
    <source>
        <dbReference type="ARBA" id="ARBA00022856"/>
    </source>
</evidence>
<keyword evidence="3 7" id="KW-0812">Transmembrane</keyword>
<evidence type="ECO:0000256" key="3">
    <source>
        <dbReference type="ARBA" id="ARBA00022692"/>
    </source>
</evidence>
<evidence type="ECO:0000256" key="1">
    <source>
        <dbReference type="ARBA" id="ARBA00004141"/>
    </source>
</evidence>
<dbReference type="CDD" id="cd17346">
    <property type="entry name" value="MFS_DtpA_like"/>
    <property type="match status" value="1"/>
</dbReference>
<dbReference type="GO" id="GO:0016020">
    <property type="term" value="C:membrane"/>
    <property type="evidence" value="ECO:0007669"/>
    <property type="project" value="UniProtKB-SubCell"/>
</dbReference>
<dbReference type="PANTHER" id="PTHR11654">
    <property type="entry name" value="OLIGOPEPTIDE TRANSPORTER-RELATED"/>
    <property type="match status" value="1"/>
</dbReference>
<gene>
    <name evidence="10" type="ORF">SAMN05443639_103249</name>
</gene>
<feature type="transmembrane region" description="Helical" evidence="9">
    <location>
        <begin position="293"/>
        <end position="311"/>
    </location>
</feature>
<evidence type="ECO:0000256" key="6">
    <source>
        <dbReference type="ARBA" id="ARBA00023136"/>
    </source>
</evidence>
<dbReference type="InterPro" id="IPR036259">
    <property type="entry name" value="MFS_trans_sf"/>
</dbReference>
<feature type="transmembrane region" description="Helical" evidence="9">
    <location>
        <begin position="263"/>
        <end position="281"/>
    </location>
</feature>
<feature type="transmembrane region" description="Helical" evidence="9">
    <location>
        <begin position="43"/>
        <end position="61"/>
    </location>
</feature>
<keyword evidence="7" id="KW-0813">Transport</keyword>
<dbReference type="RefSeq" id="WP_093517762.1">
    <property type="nucleotide sequence ID" value="NZ_FOIJ01000003.1"/>
</dbReference>
<dbReference type="EMBL" id="FOIJ01000003">
    <property type="protein sequence ID" value="SET52678.1"/>
    <property type="molecule type" value="Genomic_DNA"/>
</dbReference>
<feature type="transmembrane region" description="Helical" evidence="9">
    <location>
        <begin position="192"/>
        <end position="211"/>
    </location>
</feature>
<protein>
    <submittedName>
        <fullName evidence="10">Proton-dependent oligopeptide transporter, POT family</fullName>
    </submittedName>
</protein>
<dbReference type="Gene3D" id="1.20.1250.20">
    <property type="entry name" value="MFS general substrate transporter like domains"/>
    <property type="match status" value="2"/>
</dbReference>
<feature type="transmembrane region" description="Helical" evidence="9">
    <location>
        <begin position="160"/>
        <end position="180"/>
    </location>
</feature>
<name>A0A1I0F5I2_9BACT</name>
<dbReference type="PROSITE" id="PS01023">
    <property type="entry name" value="PTR2_2"/>
    <property type="match status" value="1"/>
</dbReference>
<feature type="transmembrane region" description="Helical" evidence="9">
    <location>
        <begin position="323"/>
        <end position="351"/>
    </location>
</feature>
<evidence type="ECO:0000256" key="8">
    <source>
        <dbReference type="SAM" id="MobiDB-lite"/>
    </source>
</evidence>
<evidence type="ECO:0000313" key="11">
    <source>
        <dbReference type="Proteomes" id="UP000199181"/>
    </source>
</evidence>
<dbReference type="AlphaFoldDB" id="A0A1I0F5I2"/>
<feature type="transmembrane region" description="Helical" evidence="9">
    <location>
        <begin position="371"/>
        <end position="391"/>
    </location>
</feature>
<feature type="transmembrane region" description="Helical" evidence="9">
    <location>
        <begin position="120"/>
        <end position="139"/>
    </location>
</feature>
<dbReference type="SUPFAM" id="SSF103473">
    <property type="entry name" value="MFS general substrate transporter"/>
    <property type="match status" value="2"/>
</dbReference>
<feature type="transmembrane region" description="Helical" evidence="9">
    <location>
        <begin position="403"/>
        <end position="423"/>
    </location>
</feature>
<keyword evidence="4" id="KW-0571">Peptide transport</keyword>
<feature type="compositionally biased region" description="Low complexity" evidence="8">
    <location>
        <begin position="14"/>
        <end position="25"/>
    </location>
</feature>
<feature type="transmembrane region" description="Helical" evidence="9">
    <location>
        <begin position="607"/>
        <end position="626"/>
    </location>
</feature>
<dbReference type="InterPro" id="IPR018456">
    <property type="entry name" value="PTR2_symporter_CS"/>
</dbReference>
<dbReference type="InterPro" id="IPR000109">
    <property type="entry name" value="POT_fam"/>
</dbReference>
<evidence type="ECO:0000313" key="10">
    <source>
        <dbReference type="EMBL" id="SET52678.1"/>
    </source>
</evidence>
<accession>A0A1I0F5I2</accession>
<organism evidence="10 11">
    <name type="scientific">Stigmatella erecta</name>
    <dbReference type="NCBI Taxonomy" id="83460"/>
    <lineage>
        <taxon>Bacteria</taxon>
        <taxon>Pseudomonadati</taxon>
        <taxon>Myxococcota</taxon>
        <taxon>Myxococcia</taxon>
        <taxon>Myxococcales</taxon>
        <taxon>Cystobacterineae</taxon>
        <taxon>Archangiaceae</taxon>
        <taxon>Stigmatella</taxon>
    </lineage>
</organism>
<dbReference type="GO" id="GO:0006857">
    <property type="term" value="P:oligopeptide transport"/>
    <property type="evidence" value="ECO:0007669"/>
    <property type="project" value="InterPro"/>
</dbReference>
<dbReference type="GO" id="GO:1904680">
    <property type="term" value="F:peptide transmembrane transporter activity"/>
    <property type="evidence" value="ECO:0007669"/>
    <property type="project" value="InterPro"/>
</dbReference>
<dbReference type="InterPro" id="IPR005279">
    <property type="entry name" value="Dipep/tripep_permease"/>
</dbReference>
<keyword evidence="5 9" id="KW-1133">Transmembrane helix</keyword>
<proteinExistence type="inferred from homology"/>
<evidence type="ECO:0000256" key="7">
    <source>
        <dbReference type="RuleBase" id="RU003755"/>
    </source>
</evidence>
<feature type="transmembrane region" description="Helical" evidence="9">
    <location>
        <begin position="574"/>
        <end position="595"/>
    </location>
</feature>
<dbReference type="Proteomes" id="UP000199181">
    <property type="component" value="Unassembled WGS sequence"/>
</dbReference>
<evidence type="ECO:0000256" key="5">
    <source>
        <dbReference type="ARBA" id="ARBA00022989"/>
    </source>
</evidence>
<sequence length="670" mass="71821">MSTSTAQQLPLEPPSSDGAAPAAPKGHPKGLYYLFATEMWERFSYYGMRALLVLYLLNYLQFQPADSSSVFKWYTSLVYLTPLLGGFLADRYLGLRASIIVGAVLMAIGHFLMAFEPLPIFYAALAFLIAGNGFFKPNISTLVGKLYKQGDARRDGAFTIFYMGINIGAFLSPLICGWLRRNMGPAPGMGYHWGFGAAGVGMVLSLIIFLVGQKQVLRDVAAAGNLDEIVPKKKDASVAQAAAEEPDEQVPSTGGFGGLIAKVFPWLLFALAVVVPVRFITQAVAGHESWTNVIMPTVFSAIGAWMGWTLLTIKNAARDKSTVIFVLFTFVVLFWMAFEQAGNALNIWAAYNTAPLSLGLFSVEGEDYQAANALFIVAFAPLFAMMWTGLARRGLEISTAAKMLAAMVLITASFGAMVAGAAAENATVTRVPLASLPPGVQLETLNAGRFGYEPGTQELTVRGVLAPFAVTNALRPTVDKTYMSQVEALEAAARNASPERPATFQFTDLPQGYTFPLQGGAVSAWDASSRTVTMVAGLSPLTKAQLVGAGAPPAWREAITSLAEKSKAAQVSGFWLLLSYLLATFGELCLSPVGLSMVTKLAPTRFASLFMGVWLLSSAVAQYVGGSLGEKWGEIVPTSYFAIFVYSSLVGAVVLLILQAPLKRLMHSVR</sequence>
<comment type="subcellular location">
    <subcellularLocation>
        <location evidence="1 7">Membrane</location>
        <topology evidence="1 7">Multi-pass membrane protein</topology>
    </subcellularLocation>
</comment>
<keyword evidence="11" id="KW-1185">Reference proteome</keyword>
<keyword evidence="4" id="KW-0653">Protein transport</keyword>
<feature type="transmembrane region" description="Helical" evidence="9">
    <location>
        <begin position="73"/>
        <end position="90"/>
    </location>
</feature>
<reference evidence="11" key="1">
    <citation type="submission" date="2016-10" db="EMBL/GenBank/DDBJ databases">
        <authorList>
            <person name="Varghese N."/>
            <person name="Submissions S."/>
        </authorList>
    </citation>
    <scope>NUCLEOTIDE SEQUENCE [LARGE SCALE GENOMIC DNA]</scope>
    <source>
        <strain evidence="11">DSM 16858</strain>
    </source>
</reference>
<comment type="similarity">
    <text evidence="2 7">Belongs to the major facilitator superfamily. Proton-dependent oligopeptide transporter (POT/PTR) (TC 2.A.17) family.</text>
</comment>
<evidence type="ECO:0000256" key="2">
    <source>
        <dbReference type="ARBA" id="ARBA00005982"/>
    </source>
</evidence>
<evidence type="ECO:0000256" key="9">
    <source>
        <dbReference type="SAM" id="Phobius"/>
    </source>
</evidence>
<feature type="region of interest" description="Disordered" evidence="8">
    <location>
        <begin position="1"/>
        <end position="25"/>
    </location>
</feature>
<dbReference type="Pfam" id="PF00854">
    <property type="entry name" value="PTR2"/>
    <property type="match status" value="2"/>
</dbReference>
<feature type="transmembrane region" description="Helical" evidence="9">
    <location>
        <begin position="97"/>
        <end position="114"/>
    </location>
</feature>